<dbReference type="AlphaFoldDB" id="Q752X4"/>
<keyword evidence="3" id="KW-1185">Reference proteome</keyword>
<dbReference type="HOGENOM" id="CLU_930572_0_0_1"/>
<dbReference type="Proteomes" id="UP000000591">
    <property type="component" value="Chromosome VI"/>
</dbReference>
<feature type="compositionally biased region" description="Polar residues" evidence="1">
    <location>
        <begin position="28"/>
        <end position="47"/>
    </location>
</feature>
<dbReference type="RefSeq" id="NP_985996.1">
    <property type="nucleotide sequence ID" value="NM_211351.1"/>
</dbReference>
<dbReference type="eggNOG" id="ENOG502S8CK">
    <property type="taxonomic scope" value="Eukaryota"/>
</dbReference>
<reference evidence="2 3" key="1">
    <citation type="journal article" date="2004" name="Science">
        <title>The Ashbya gossypii genome as a tool for mapping the ancient Saccharomyces cerevisiae genome.</title>
        <authorList>
            <person name="Dietrich F.S."/>
            <person name="Voegeli S."/>
            <person name="Brachat S."/>
            <person name="Lerch A."/>
            <person name="Gates K."/>
            <person name="Steiner S."/>
            <person name="Mohr C."/>
            <person name="Pohlmann R."/>
            <person name="Luedi P."/>
            <person name="Choi S."/>
            <person name="Wing R.A."/>
            <person name="Flavier A."/>
            <person name="Gaffney T.D."/>
            <person name="Philippsen P."/>
        </authorList>
    </citation>
    <scope>NUCLEOTIDE SEQUENCE [LARGE SCALE GENOMIC DNA]</scope>
    <source>
        <strain evidence="3">ATCC 10895 / CBS 109.51 / FGSC 9923 / NRRL Y-1056</strain>
    </source>
</reference>
<dbReference type="KEGG" id="ago:AGOS_AFR449W"/>
<evidence type="ECO:0000313" key="2">
    <source>
        <dbReference type="EMBL" id="AAS53820.1"/>
    </source>
</evidence>
<name>Q752X4_EREGS</name>
<dbReference type="GeneID" id="4622273"/>
<reference evidence="3" key="2">
    <citation type="journal article" date="2013" name="G3 (Bethesda)">
        <title>Genomes of Ashbya fungi isolated from insects reveal four mating-type loci, numerous translocations, lack of transposons, and distinct gene duplications.</title>
        <authorList>
            <person name="Dietrich F.S."/>
            <person name="Voegeli S."/>
            <person name="Kuo S."/>
            <person name="Philippsen P."/>
        </authorList>
    </citation>
    <scope>GENOME REANNOTATION</scope>
    <source>
        <strain evidence="3">ATCC 10895 / CBS 109.51 / FGSC 9923 / NRRL Y-1056</strain>
    </source>
</reference>
<organism evidence="2 3">
    <name type="scientific">Eremothecium gossypii (strain ATCC 10895 / CBS 109.51 / FGSC 9923 / NRRL Y-1056)</name>
    <name type="common">Yeast</name>
    <name type="synonym">Ashbya gossypii</name>
    <dbReference type="NCBI Taxonomy" id="284811"/>
    <lineage>
        <taxon>Eukaryota</taxon>
        <taxon>Fungi</taxon>
        <taxon>Dikarya</taxon>
        <taxon>Ascomycota</taxon>
        <taxon>Saccharomycotina</taxon>
        <taxon>Saccharomycetes</taxon>
        <taxon>Saccharomycetales</taxon>
        <taxon>Saccharomycetaceae</taxon>
        <taxon>Eremothecium</taxon>
    </lineage>
</organism>
<proteinExistence type="predicted"/>
<sequence>MSFRNNYNSYPVQDAQYSGQYYMQPFHSNGRVSLSNRTNNSNGQQKTTEYRAKGKYARSPVIVANSYVMVNPKSGGQTVQHKQNSHHGNHGRTQVIEIPTAESISAPLHENRALKLRYMAGPVRPEGIKVPKNPVINLSKKKAPETYYKIAEPLLNVAHDSSKSNTQRLAKLIAQRRSAYHRMQPIRLGSMDGYDVTSLDQLGEIIERYQVEKPVVKRRSLASSNYSTVFQDRVDYLIVPTNANDSIDLSFDGKAINKSDFLRMMDSFSLALDEEDDNNKHYDFHSRNILPRDITSGVY</sequence>
<protein>
    <submittedName>
        <fullName evidence="2">AFR449Wp</fullName>
    </submittedName>
</protein>
<dbReference type="STRING" id="284811.Q752X4"/>
<dbReference type="InParanoid" id="Q752X4"/>
<dbReference type="EMBL" id="AE016819">
    <property type="protein sequence ID" value="AAS53820.1"/>
    <property type="molecule type" value="Genomic_DNA"/>
</dbReference>
<accession>Q752X4</accession>
<dbReference type="FunCoup" id="Q752X4">
    <property type="interactions" value="30"/>
</dbReference>
<evidence type="ECO:0000313" key="3">
    <source>
        <dbReference type="Proteomes" id="UP000000591"/>
    </source>
</evidence>
<gene>
    <name evidence="2" type="ORF">AGOS_AFR449W</name>
</gene>
<evidence type="ECO:0000256" key="1">
    <source>
        <dbReference type="SAM" id="MobiDB-lite"/>
    </source>
</evidence>
<dbReference type="OrthoDB" id="3980759at2759"/>
<feature type="region of interest" description="Disordered" evidence="1">
    <location>
        <begin position="28"/>
        <end position="53"/>
    </location>
</feature>